<evidence type="ECO:0000313" key="1">
    <source>
        <dbReference type="EMBL" id="RJX39137.1"/>
    </source>
</evidence>
<comment type="caution">
    <text evidence="1">The sequence shown here is derived from an EMBL/GenBank/DDBJ whole genome shotgun (WGS) entry which is preliminary data.</text>
</comment>
<sequence length="160" mass="18508">MLIILILAVFAAAIIYVVRLVLQEVKENKKPDHPYPFDFPALIAFANKADDAYILTHATLDIMPFSKFATGKVCNELIEFLYRNPPKMFGSRKHRMRTWTVMEYDAARVVLKKEITHRQVKVKRGMRIKLGDEMVEYWDIAMDAGSDPGFVIQEMNADRQ</sequence>
<proteinExistence type="predicted"/>
<dbReference type="RefSeq" id="WP_120112267.1">
    <property type="nucleotide sequence ID" value="NZ_QXQB01000003.1"/>
</dbReference>
<dbReference type="OrthoDB" id="2625708at2"/>
<keyword evidence="2" id="KW-1185">Reference proteome</keyword>
<dbReference type="EMBL" id="QXQB01000003">
    <property type="protein sequence ID" value="RJX39137.1"/>
    <property type="molecule type" value="Genomic_DNA"/>
</dbReference>
<organism evidence="1 2">
    <name type="scientific">Paenibacillus pinisoli</name>
    <dbReference type="NCBI Taxonomy" id="1276110"/>
    <lineage>
        <taxon>Bacteria</taxon>
        <taxon>Bacillati</taxon>
        <taxon>Bacillota</taxon>
        <taxon>Bacilli</taxon>
        <taxon>Bacillales</taxon>
        <taxon>Paenibacillaceae</taxon>
        <taxon>Paenibacillus</taxon>
    </lineage>
</organism>
<protein>
    <submittedName>
        <fullName evidence="1">Uncharacterized protein</fullName>
    </submittedName>
</protein>
<accession>A0A3A6PE72</accession>
<evidence type="ECO:0000313" key="2">
    <source>
        <dbReference type="Proteomes" id="UP000267798"/>
    </source>
</evidence>
<name>A0A3A6PE72_9BACL</name>
<reference evidence="1 2" key="1">
    <citation type="submission" date="2018-09" db="EMBL/GenBank/DDBJ databases">
        <title>Paenibacillus aracenensis nov. sp. isolated from a cave in southern Spain.</title>
        <authorList>
            <person name="Jurado V."/>
            <person name="Gutierrez-Patricio S."/>
            <person name="Gonzalez-Pimentel J.L."/>
            <person name="Miller A.Z."/>
            <person name="Laiz L."/>
            <person name="Saiz-Jimenez C."/>
        </authorList>
    </citation>
    <scope>NUCLEOTIDE SEQUENCE [LARGE SCALE GENOMIC DNA]</scope>
    <source>
        <strain evidence="1 2">JCM 19203</strain>
    </source>
</reference>
<dbReference type="AlphaFoldDB" id="A0A3A6PE72"/>
<dbReference type="Proteomes" id="UP000267798">
    <property type="component" value="Unassembled WGS sequence"/>
</dbReference>
<gene>
    <name evidence="1" type="ORF">D3P09_16730</name>
</gene>